<keyword evidence="1" id="KW-1133">Transmembrane helix</keyword>
<evidence type="ECO:0000256" key="1">
    <source>
        <dbReference type="SAM" id="Phobius"/>
    </source>
</evidence>
<evidence type="ECO:0000313" key="3">
    <source>
        <dbReference type="Proteomes" id="UP000273982"/>
    </source>
</evidence>
<dbReference type="AlphaFoldDB" id="A0A3G8MC46"/>
<reference evidence="2 3" key="1">
    <citation type="submission" date="2018-11" db="EMBL/GenBank/DDBJ databases">
        <title>Genome squencing of methanotrophic bacteria isolated from alkaline groundwater in Korea.</title>
        <authorList>
            <person name="Nguyen L.N."/>
        </authorList>
    </citation>
    <scope>NUCLEOTIDE SEQUENCE [LARGE SCALE GENOMIC DNA]</scope>
    <source>
        <strain evidence="2 3">GW6</strain>
        <plasmid evidence="3">pgw6_1</plasmid>
    </source>
</reference>
<name>A0A3G8MC46_9HYPH</name>
<evidence type="ECO:0000313" key="2">
    <source>
        <dbReference type="EMBL" id="AZG78732.1"/>
    </source>
</evidence>
<protein>
    <recommendedName>
        <fullName evidence="4">MobE</fullName>
    </recommendedName>
</protein>
<sequence>MADGMEAEEATGFEKLIGRTATETERRQLRRVKEVLGLRDNDALWLVIFALQYYDSLYRQFPKAIATEASAILARTRETADAQMRAGVEQAKADLARAVALAAQDVARDVARRQTTQWLIYGMTVGAALVVTGIAIGRALAP</sequence>
<geneLocation type="plasmid" evidence="3">
    <name>pgw6_1</name>
</geneLocation>
<dbReference type="Proteomes" id="UP000273982">
    <property type="component" value="Plasmid pGW6_1"/>
</dbReference>
<feature type="transmembrane region" description="Helical" evidence="1">
    <location>
        <begin position="118"/>
        <end position="141"/>
    </location>
</feature>
<dbReference type="RefSeq" id="WP_124740243.1">
    <property type="nucleotide sequence ID" value="NZ_CP034087.1"/>
</dbReference>
<organism evidence="2 3">
    <name type="scientific">Methylocystis rosea</name>
    <dbReference type="NCBI Taxonomy" id="173366"/>
    <lineage>
        <taxon>Bacteria</taxon>
        <taxon>Pseudomonadati</taxon>
        <taxon>Pseudomonadota</taxon>
        <taxon>Alphaproteobacteria</taxon>
        <taxon>Hyphomicrobiales</taxon>
        <taxon>Methylocystaceae</taxon>
        <taxon>Methylocystis</taxon>
    </lineage>
</organism>
<proteinExistence type="predicted"/>
<dbReference type="KEGG" id="mros:EHO51_17965"/>
<keyword evidence="1" id="KW-0812">Transmembrane</keyword>
<accession>A0A3G8MC46</accession>
<evidence type="ECO:0008006" key="4">
    <source>
        <dbReference type="Google" id="ProtNLM"/>
    </source>
</evidence>
<gene>
    <name evidence="2" type="ORF">EHO51_17965</name>
</gene>
<keyword evidence="2" id="KW-0614">Plasmid</keyword>
<dbReference type="EMBL" id="CP034087">
    <property type="protein sequence ID" value="AZG78732.1"/>
    <property type="molecule type" value="Genomic_DNA"/>
</dbReference>
<keyword evidence="1" id="KW-0472">Membrane</keyword>